<feature type="domain" description="Bcl-2 Bcl-2 homology region 1-3" evidence="4">
    <location>
        <begin position="60"/>
        <end position="156"/>
    </location>
</feature>
<keyword evidence="3" id="KW-0472">Membrane</keyword>
<evidence type="ECO:0000256" key="1">
    <source>
        <dbReference type="ARBA" id="ARBA00009458"/>
    </source>
</evidence>
<sequence length="203" mass="22980">MSCEGNGMSDERIGEALIKEVIEEELKDVSSEEVPPLTPLAVDVKTEQEKKMVTQLAKMIRIVGDKVQGDKEFQDCIDGVARAPGCRWERFKQVADKVFEQGISWENIAVLFYVAGRLAVRMVEAHLPQTVREILTWTVEFFRNNLLGWIREHGGWINSFSDLAVAHVRSVSSMTFQSYGLIIIFIAGLTLGSVITWRLTRQH</sequence>
<dbReference type="Gene3D" id="1.10.437.10">
    <property type="entry name" value="Blc2-like"/>
    <property type="match status" value="1"/>
</dbReference>
<dbReference type="OrthoDB" id="8856583at2759"/>
<keyword evidence="3" id="KW-1133">Transmembrane helix</keyword>
<name>A0A672YNZ0_9TELE</name>
<accession>A0A672YNZ0</accession>
<dbReference type="InterPro" id="IPR036834">
    <property type="entry name" value="Bcl-2-like_sf"/>
</dbReference>
<proteinExistence type="inferred from homology"/>
<reference evidence="5" key="2">
    <citation type="submission" date="2025-08" db="UniProtKB">
        <authorList>
            <consortium name="Ensembl"/>
        </authorList>
    </citation>
    <scope>IDENTIFICATION</scope>
</reference>
<evidence type="ECO:0000256" key="3">
    <source>
        <dbReference type="SAM" id="Phobius"/>
    </source>
</evidence>
<dbReference type="GO" id="GO:0097192">
    <property type="term" value="P:extrinsic apoptotic signaling pathway in absence of ligand"/>
    <property type="evidence" value="ECO:0007669"/>
    <property type="project" value="TreeGrafter"/>
</dbReference>
<protein>
    <submittedName>
        <fullName evidence="5">Apoptosis regulator BAX-like</fullName>
    </submittedName>
</protein>
<comment type="similarity">
    <text evidence="1">Belongs to the Bcl-2 family.</text>
</comment>
<dbReference type="SUPFAM" id="SSF56854">
    <property type="entry name" value="Bcl-2 inhibitors of programmed cell death"/>
    <property type="match status" value="1"/>
</dbReference>
<dbReference type="GO" id="GO:0015267">
    <property type="term" value="F:channel activity"/>
    <property type="evidence" value="ECO:0007669"/>
    <property type="project" value="TreeGrafter"/>
</dbReference>
<dbReference type="InterPro" id="IPR026298">
    <property type="entry name" value="Bcl-2_fam"/>
</dbReference>
<dbReference type="CDD" id="cd06845">
    <property type="entry name" value="Bcl-2_like"/>
    <property type="match status" value="1"/>
</dbReference>
<reference evidence="5" key="3">
    <citation type="submission" date="2025-09" db="UniProtKB">
        <authorList>
            <consortium name="Ensembl"/>
        </authorList>
    </citation>
    <scope>IDENTIFICATION</scope>
</reference>
<dbReference type="GO" id="GO:0042981">
    <property type="term" value="P:regulation of apoptotic process"/>
    <property type="evidence" value="ECO:0007669"/>
    <property type="project" value="InterPro"/>
</dbReference>
<dbReference type="AlphaFoldDB" id="A0A672YNZ0"/>
<evidence type="ECO:0000256" key="2">
    <source>
        <dbReference type="ARBA" id="ARBA00022703"/>
    </source>
</evidence>
<gene>
    <name evidence="5" type="primary">LOC115423722</name>
</gene>
<dbReference type="SMART" id="SM00337">
    <property type="entry name" value="BCL"/>
    <property type="match status" value="1"/>
</dbReference>
<dbReference type="Ensembl" id="ENSSORT00005006581.1">
    <property type="protein sequence ID" value="ENSSORP00005006326.1"/>
    <property type="gene ID" value="ENSSORG00005003738.1"/>
</dbReference>
<dbReference type="RefSeq" id="XP_029996583.1">
    <property type="nucleotide sequence ID" value="XM_030140723.1"/>
</dbReference>
<evidence type="ECO:0000313" key="6">
    <source>
        <dbReference type="Proteomes" id="UP000472271"/>
    </source>
</evidence>
<dbReference type="PANTHER" id="PTHR11256:SF42">
    <property type="entry name" value="APOPTOSIS REGULATOR BAX"/>
    <property type="match status" value="1"/>
</dbReference>
<evidence type="ECO:0000313" key="5">
    <source>
        <dbReference type="Ensembl" id="ENSSORP00005006326.1"/>
    </source>
</evidence>
<dbReference type="PROSITE" id="PS50062">
    <property type="entry name" value="BCL2_FAMILY"/>
    <property type="match status" value="1"/>
</dbReference>
<dbReference type="PRINTS" id="PR01862">
    <property type="entry name" value="BCL2FAMILY"/>
</dbReference>
<dbReference type="GO" id="GO:0008053">
    <property type="term" value="P:mitochondrial fusion"/>
    <property type="evidence" value="ECO:0007669"/>
    <property type="project" value="TreeGrafter"/>
</dbReference>
<dbReference type="GO" id="GO:0005741">
    <property type="term" value="C:mitochondrial outer membrane"/>
    <property type="evidence" value="ECO:0007669"/>
    <property type="project" value="TreeGrafter"/>
</dbReference>
<dbReference type="Proteomes" id="UP000472271">
    <property type="component" value="Chromosome 8"/>
</dbReference>
<evidence type="ECO:0000259" key="4">
    <source>
        <dbReference type="SMART" id="SM00337"/>
    </source>
</evidence>
<dbReference type="GO" id="GO:0008630">
    <property type="term" value="P:intrinsic apoptotic signaling pathway in response to DNA damage"/>
    <property type="evidence" value="ECO:0007669"/>
    <property type="project" value="TreeGrafter"/>
</dbReference>
<reference evidence="5" key="1">
    <citation type="submission" date="2019-06" db="EMBL/GenBank/DDBJ databases">
        <authorList>
            <consortium name="Wellcome Sanger Institute Data Sharing"/>
        </authorList>
    </citation>
    <scope>NUCLEOTIDE SEQUENCE [LARGE SCALE GENOMIC DNA]</scope>
</reference>
<dbReference type="GO" id="GO:0051400">
    <property type="term" value="F:BH domain binding"/>
    <property type="evidence" value="ECO:0007669"/>
    <property type="project" value="TreeGrafter"/>
</dbReference>
<feature type="transmembrane region" description="Helical" evidence="3">
    <location>
        <begin position="179"/>
        <end position="199"/>
    </location>
</feature>
<dbReference type="InParanoid" id="A0A672YNZ0"/>
<keyword evidence="2" id="KW-0053">Apoptosis</keyword>
<organism evidence="5 6">
    <name type="scientific">Sphaeramia orbicularis</name>
    <name type="common">orbiculate cardinalfish</name>
    <dbReference type="NCBI Taxonomy" id="375764"/>
    <lineage>
        <taxon>Eukaryota</taxon>
        <taxon>Metazoa</taxon>
        <taxon>Chordata</taxon>
        <taxon>Craniata</taxon>
        <taxon>Vertebrata</taxon>
        <taxon>Euteleostomi</taxon>
        <taxon>Actinopterygii</taxon>
        <taxon>Neopterygii</taxon>
        <taxon>Teleostei</taxon>
        <taxon>Neoteleostei</taxon>
        <taxon>Acanthomorphata</taxon>
        <taxon>Gobiaria</taxon>
        <taxon>Kurtiformes</taxon>
        <taxon>Apogonoidei</taxon>
        <taxon>Apogonidae</taxon>
        <taxon>Apogoninae</taxon>
        <taxon>Sphaeramia</taxon>
    </lineage>
</organism>
<dbReference type="InterPro" id="IPR046371">
    <property type="entry name" value="Bcl-2_BH1-3"/>
</dbReference>
<dbReference type="PANTHER" id="PTHR11256">
    <property type="entry name" value="BCL-2 RELATED"/>
    <property type="match status" value="1"/>
</dbReference>
<dbReference type="Pfam" id="PF00452">
    <property type="entry name" value="Bcl-2"/>
    <property type="match status" value="1"/>
</dbReference>
<keyword evidence="6" id="KW-1185">Reference proteome</keyword>
<dbReference type="GeneID" id="115423722"/>
<dbReference type="InterPro" id="IPR002475">
    <property type="entry name" value="Bcl2-like"/>
</dbReference>
<keyword evidence="3" id="KW-0812">Transmembrane</keyword>
<dbReference type="GO" id="GO:0001836">
    <property type="term" value="P:release of cytochrome c from mitochondria"/>
    <property type="evidence" value="ECO:0007669"/>
    <property type="project" value="TreeGrafter"/>
</dbReference>